<dbReference type="InterPro" id="IPR011055">
    <property type="entry name" value="Dup_hybrid_motif"/>
</dbReference>
<evidence type="ECO:0000313" key="4">
    <source>
        <dbReference type="EMBL" id="RKF05153.1"/>
    </source>
</evidence>
<keyword evidence="1" id="KW-0732">Signal</keyword>
<keyword evidence="5" id="KW-1185">Reference proteome</keyword>
<reference evidence="4 5" key="1">
    <citation type="submission" date="2018-09" db="EMBL/GenBank/DDBJ databases">
        <title>Genomic Encyclopedia of Archaeal and Bacterial Type Strains, Phase II (KMG-II): from individual species to whole genera.</title>
        <authorList>
            <person name="Goeker M."/>
        </authorList>
    </citation>
    <scope>NUCLEOTIDE SEQUENCE [LARGE SCALE GENOMIC DNA]</scope>
    <source>
        <strain evidence="4 5">DSM 16505</strain>
    </source>
</reference>
<dbReference type="GO" id="GO:0004222">
    <property type="term" value="F:metalloendopeptidase activity"/>
    <property type="evidence" value="ECO:0007669"/>
    <property type="project" value="TreeGrafter"/>
</dbReference>
<evidence type="ECO:0000313" key="5">
    <source>
        <dbReference type="Proteomes" id="UP000285780"/>
    </source>
</evidence>
<feature type="domain" description="M23ase beta-sheet core" evidence="3">
    <location>
        <begin position="306"/>
        <end position="398"/>
    </location>
</feature>
<dbReference type="CDD" id="cd12797">
    <property type="entry name" value="M23_peptidase"/>
    <property type="match status" value="1"/>
</dbReference>
<name>A0A420E5G1_9FLAO</name>
<evidence type="ECO:0000259" key="3">
    <source>
        <dbReference type="Pfam" id="PF01551"/>
    </source>
</evidence>
<evidence type="ECO:0000256" key="2">
    <source>
        <dbReference type="SAM" id="Coils"/>
    </source>
</evidence>
<sequence length="404" mass="46725">MKHSVYYIFLCLFFIGLSSFGQSRKELENKRKKLQNEIQQVNSLIIKTNKKKSNALDDLKDLSQKITVRERLIETIELESKALSLEIKSNEKELKKYNDELAKLKADYADMVVKSYKSKSQQSKTMFLLSSESFYQAYKRLKYMQQYSDFRRKQGEEIVVKAKEIEQLNDSLIVQRKTKEALLSDEKNQKKEIEEDKKDQEQLISKIKKEEKKYKNELQQKQKEEKRIAAKIDKLIRDAIAKANKGKKTDKGKTSSSGFILNAEEKALLANFEQNKGNLPWPVNGIITRKYGVQPHPTFPGIKINSHGLYIATKANTDVKSIFNGKVLVIQLHPDGKKSVLIQHGNYISAYNKLKEVYVKKGETVKTGDKLGKVFTDKITGKTQLSFMLYKNKDRLNPSHWIRS</sequence>
<dbReference type="Gene3D" id="6.10.250.3150">
    <property type="match status" value="1"/>
</dbReference>
<keyword evidence="2" id="KW-0175">Coiled coil</keyword>
<gene>
    <name evidence="4" type="ORF">C8N26_0554</name>
</gene>
<dbReference type="EMBL" id="RAQM01000006">
    <property type="protein sequence ID" value="RKF05153.1"/>
    <property type="molecule type" value="Genomic_DNA"/>
</dbReference>
<dbReference type="AlphaFoldDB" id="A0A420E5G1"/>
<comment type="caution">
    <text evidence="4">The sequence shown here is derived from an EMBL/GenBank/DDBJ whole genome shotgun (WGS) entry which is preliminary data.</text>
</comment>
<feature type="coiled-coil region" evidence="2">
    <location>
        <begin position="17"/>
        <end position="114"/>
    </location>
</feature>
<dbReference type="InterPro" id="IPR050570">
    <property type="entry name" value="Cell_wall_metabolism_enzyme"/>
</dbReference>
<protein>
    <submittedName>
        <fullName evidence="4">Septal ring factor EnvC (AmiA/AmiB activator)</fullName>
    </submittedName>
</protein>
<dbReference type="SUPFAM" id="SSF51261">
    <property type="entry name" value="Duplicated hybrid motif"/>
    <property type="match status" value="1"/>
</dbReference>
<dbReference type="RefSeq" id="WP_120185906.1">
    <property type="nucleotide sequence ID" value="NZ_RAQM01000006.1"/>
</dbReference>
<proteinExistence type="predicted"/>
<feature type="coiled-coil region" evidence="2">
    <location>
        <begin position="176"/>
        <end position="238"/>
    </location>
</feature>
<evidence type="ECO:0000256" key="1">
    <source>
        <dbReference type="ARBA" id="ARBA00022729"/>
    </source>
</evidence>
<dbReference type="Gene3D" id="2.70.70.10">
    <property type="entry name" value="Glucose Permease (Domain IIA)"/>
    <property type="match status" value="1"/>
</dbReference>
<dbReference type="InterPro" id="IPR016047">
    <property type="entry name" value="M23ase_b-sheet_dom"/>
</dbReference>
<dbReference type="PANTHER" id="PTHR21666">
    <property type="entry name" value="PEPTIDASE-RELATED"/>
    <property type="match status" value="1"/>
</dbReference>
<accession>A0A420E5G1</accession>
<dbReference type="Proteomes" id="UP000285780">
    <property type="component" value="Unassembled WGS sequence"/>
</dbReference>
<dbReference type="Pfam" id="PF01551">
    <property type="entry name" value="Peptidase_M23"/>
    <property type="match status" value="1"/>
</dbReference>
<dbReference type="PANTHER" id="PTHR21666:SF289">
    <property type="entry name" value="L-ALA--D-GLU ENDOPEPTIDASE"/>
    <property type="match status" value="1"/>
</dbReference>
<organism evidence="4 5">
    <name type="scientific">Tenacibaculum lutimaris</name>
    <dbReference type="NCBI Taxonomy" id="285258"/>
    <lineage>
        <taxon>Bacteria</taxon>
        <taxon>Pseudomonadati</taxon>
        <taxon>Bacteroidota</taxon>
        <taxon>Flavobacteriia</taxon>
        <taxon>Flavobacteriales</taxon>
        <taxon>Flavobacteriaceae</taxon>
        <taxon>Tenacibaculum</taxon>
    </lineage>
</organism>